<organism evidence="1 2">
    <name type="scientific">Oceanobacillus profundus</name>
    <dbReference type="NCBI Taxonomy" id="372463"/>
    <lineage>
        <taxon>Bacteria</taxon>
        <taxon>Bacillati</taxon>
        <taxon>Bacillota</taxon>
        <taxon>Bacilli</taxon>
        <taxon>Bacillales</taxon>
        <taxon>Bacillaceae</taxon>
        <taxon>Oceanobacillus</taxon>
    </lineage>
</organism>
<dbReference type="EMBL" id="QWEH01000007">
    <property type="protein sequence ID" value="RHW31977.1"/>
    <property type="molecule type" value="Genomic_DNA"/>
</dbReference>
<protein>
    <submittedName>
        <fullName evidence="1">Uncharacterized protein</fullName>
    </submittedName>
</protein>
<dbReference type="RefSeq" id="WP_118889535.1">
    <property type="nucleotide sequence ID" value="NZ_PHUT01000007.1"/>
</dbReference>
<reference evidence="1 2" key="1">
    <citation type="journal article" date="2007" name="Int. J. Syst. Evol. Microbiol.">
        <title>Oceanobacillus profundus sp. nov., isolated from a deep-sea sediment core.</title>
        <authorList>
            <person name="Kim Y.G."/>
            <person name="Choi D.H."/>
            <person name="Hyun S."/>
            <person name="Cho B.C."/>
        </authorList>
    </citation>
    <scope>NUCLEOTIDE SEQUENCE [LARGE SCALE GENOMIC DNA]</scope>
    <source>
        <strain evidence="1 2">DSM 18246</strain>
    </source>
</reference>
<gene>
    <name evidence="1" type="ORF">D1B32_12125</name>
</gene>
<evidence type="ECO:0000313" key="2">
    <source>
        <dbReference type="Proteomes" id="UP000285456"/>
    </source>
</evidence>
<dbReference type="AlphaFoldDB" id="A0A417YGN4"/>
<dbReference type="Proteomes" id="UP000285456">
    <property type="component" value="Unassembled WGS sequence"/>
</dbReference>
<evidence type="ECO:0000313" key="1">
    <source>
        <dbReference type="EMBL" id="RHW31977.1"/>
    </source>
</evidence>
<comment type="caution">
    <text evidence="1">The sequence shown here is derived from an EMBL/GenBank/DDBJ whole genome shotgun (WGS) entry which is preliminary data.</text>
</comment>
<accession>A0A417YGN4</accession>
<dbReference type="OrthoDB" id="2974503at2"/>
<proteinExistence type="predicted"/>
<sequence>MENHQRWYGNKGIDTPYERSLIYYRPNLVFPEKESSHPMTLDVIRQISRSQDFMMTSAILDYRALAERIQELLNMIFGRAESSSFSEYLELLNENKLTEVIEFENSHNGYDGTLDYELYTMLYLMKKSVEEQADFLDENYRTQYTDKTEDEQMIEAEGESINNWIRTEYDLSALYDEVSHGADYDPIIQAEIDALEKKRRDLDQLHTTIADSAYTHRNRYLNLDEIVDKADILINQPQQFIDGNVELLMNQLANANNLPDFRSHLILSFKEYKQKHNLMKNQYMMIDVQKEIYASERSYTYQQIMTKTNDNIKNWLYEQPEDTGKSFDLFANIMVESIKQTKEVYENTLADLMSFYRQEAVFYGRQITLIQKKEEIRHFIRIIEDLEDVVRPSEEWIKEYVQNKGYVTRQT</sequence>
<keyword evidence="2" id="KW-1185">Reference proteome</keyword>
<name>A0A417YGN4_9BACI</name>